<dbReference type="InterPro" id="IPR004089">
    <property type="entry name" value="MCPsignal_dom"/>
</dbReference>
<keyword evidence="3" id="KW-0145">Chemotaxis</keyword>
<evidence type="ECO:0000256" key="8">
    <source>
        <dbReference type="ARBA" id="ARBA00023224"/>
    </source>
</evidence>
<feature type="domain" description="Methyl-accepting transducer" evidence="12">
    <location>
        <begin position="289"/>
        <end position="525"/>
    </location>
</feature>
<evidence type="ECO:0000313" key="16">
    <source>
        <dbReference type="Proteomes" id="UP001164632"/>
    </source>
</evidence>
<dbReference type="PROSITE" id="PS50111">
    <property type="entry name" value="CHEMOTAXIS_TRANSDUC_2"/>
    <property type="match status" value="1"/>
</dbReference>
<dbReference type="PANTHER" id="PTHR32089">
    <property type="entry name" value="METHYL-ACCEPTING CHEMOTAXIS PROTEIN MCPB"/>
    <property type="match status" value="1"/>
</dbReference>
<dbReference type="SMART" id="SM00304">
    <property type="entry name" value="HAMP"/>
    <property type="match status" value="1"/>
</dbReference>
<organism evidence="15 16">
    <name type="scientific">Stutzerimonas frequens</name>
    <dbReference type="NCBI Taxonomy" id="2968969"/>
    <lineage>
        <taxon>Bacteria</taxon>
        <taxon>Pseudomonadati</taxon>
        <taxon>Pseudomonadota</taxon>
        <taxon>Gammaproteobacteria</taxon>
        <taxon>Pseudomonadales</taxon>
        <taxon>Pseudomonadaceae</taxon>
        <taxon>Stutzerimonas</taxon>
    </lineage>
</organism>
<gene>
    <name evidence="15" type="ORF">OSV15_17175</name>
</gene>
<dbReference type="GO" id="GO:0007165">
    <property type="term" value="P:signal transduction"/>
    <property type="evidence" value="ECO:0007669"/>
    <property type="project" value="UniProtKB-KW"/>
</dbReference>
<dbReference type="Gene3D" id="3.30.450.20">
    <property type="entry name" value="PAS domain"/>
    <property type="match status" value="1"/>
</dbReference>
<keyword evidence="6 11" id="KW-1133">Transmembrane helix</keyword>
<dbReference type="SMART" id="SM01049">
    <property type="entry name" value="Cache_2"/>
    <property type="match status" value="1"/>
</dbReference>
<dbReference type="RefSeq" id="WP_267930927.1">
    <property type="nucleotide sequence ID" value="NZ_CP113257.1"/>
</dbReference>
<evidence type="ECO:0000259" key="12">
    <source>
        <dbReference type="PROSITE" id="PS50111"/>
    </source>
</evidence>
<sequence length="561" mass="60304">MLSSLRLRVKLLLLALGPILLLAILLSGVAVVELQDLADQQEAQTRASLIRDRRAELEHYVQLARNAIAPIYERSAEGDLQARAEAVALLERLAYGREGYFWGYDGQFLRVFQGDTHERIGESFADFQDPNGVYAIRELVKAGQNGSHFVDYSFAVPGSDALVPKVGYAEYLPKWNLAFGTSLNLDDVERDVVEARAVFQARIDSLTMIMLGAALLLLVLMAGLAVLMSNAILRPLLQIKQNLDDMAQGDGDLTHRLPITSQDELGELATSFNRFVEKIHSLVQQVAGTTTQLTGLVGAVASQAQRSEQAMADQRSETDQVATAINEMSAAANEVAMSAQRAAEAARETDQQGVAAKQVVDQSIRQIHELVGELRDSGESLEGLQQDVKGIVGVLDVIRAIAEQTNLLALNAAIEAARAGEAGRGFAVVADEVRALASRTQQSTGEIQNMIDRLQGATSHTVSTMLRAGEKGESTRDHANQAGESLDAISALIGTINSMNAQIAAAAEEQTAVAEEINRSVHHIADAVDGVASDAAQGAQTARELNGLAEQLQRLVGQFRV</sequence>
<dbReference type="AlphaFoldDB" id="A0AA47DZU7"/>
<feature type="domain" description="HAMP" evidence="14">
    <location>
        <begin position="230"/>
        <end position="284"/>
    </location>
</feature>
<dbReference type="InterPro" id="IPR000727">
    <property type="entry name" value="T_SNARE_dom"/>
</dbReference>
<dbReference type="Proteomes" id="UP001164632">
    <property type="component" value="Chromosome"/>
</dbReference>
<evidence type="ECO:0000313" key="15">
    <source>
        <dbReference type="EMBL" id="WAE51397.1"/>
    </source>
</evidence>
<dbReference type="PROSITE" id="PS50192">
    <property type="entry name" value="T_SNARE"/>
    <property type="match status" value="1"/>
</dbReference>
<feature type="transmembrane region" description="Helical" evidence="11">
    <location>
        <begin position="208"/>
        <end position="233"/>
    </location>
</feature>
<dbReference type="SMART" id="SM00283">
    <property type="entry name" value="MA"/>
    <property type="match status" value="1"/>
</dbReference>
<evidence type="ECO:0000259" key="14">
    <source>
        <dbReference type="PROSITE" id="PS50885"/>
    </source>
</evidence>
<dbReference type="Pfam" id="PF17200">
    <property type="entry name" value="sCache_2"/>
    <property type="match status" value="1"/>
</dbReference>
<accession>A0AA47DZU7</accession>
<feature type="domain" description="T-SNARE coiled-coil homology" evidence="13">
    <location>
        <begin position="476"/>
        <end position="538"/>
    </location>
</feature>
<dbReference type="InterPro" id="IPR033480">
    <property type="entry name" value="sCache_2"/>
</dbReference>
<comment type="similarity">
    <text evidence="9">Belongs to the methyl-accepting chemotaxis (MCP) protein family.</text>
</comment>
<dbReference type="CDD" id="cd06225">
    <property type="entry name" value="HAMP"/>
    <property type="match status" value="1"/>
</dbReference>
<proteinExistence type="inferred from homology"/>
<comment type="subcellular location">
    <subcellularLocation>
        <location evidence="1">Cell inner membrane</location>
        <topology evidence="1">Multi-pass membrane protein</topology>
    </subcellularLocation>
</comment>
<name>A0AA47DZU7_9GAMM</name>
<dbReference type="PROSITE" id="PS50885">
    <property type="entry name" value="HAMP"/>
    <property type="match status" value="1"/>
</dbReference>
<evidence type="ECO:0000256" key="11">
    <source>
        <dbReference type="SAM" id="Phobius"/>
    </source>
</evidence>
<evidence type="ECO:0000256" key="3">
    <source>
        <dbReference type="ARBA" id="ARBA00022500"/>
    </source>
</evidence>
<evidence type="ECO:0000256" key="2">
    <source>
        <dbReference type="ARBA" id="ARBA00022475"/>
    </source>
</evidence>
<dbReference type="EMBL" id="CP113257">
    <property type="protein sequence ID" value="WAE51397.1"/>
    <property type="molecule type" value="Genomic_DNA"/>
</dbReference>
<evidence type="ECO:0000256" key="5">
    <source>
        <dbReference type="ARBA" id="ARBA00022692"/>
    </source>
</evidence>
<dbReference type="GO" id="GO:0006935">
    <property type="term" value="P:chemotaxis"/>
    <property type="evidence" value="ECO:0007669"/>
    <property type="project" value="UniProtKB-KW"/>
</dbReference>
<keyword evidence="8 10" id="KW-0807">Transducer</keyword>
<evidence type="ECO:0000259" key="13">
    <source>
        <dbReference type="PROSITE" id="PS50192"/>
    </source>
</evidence>
<keyword evidence="7 11" id="KW-0472">Membrane</keyword>
<dbReference type="InterPro" id="IPR003660">
    <property type="entry name" value="HAMP_dom"/>
</dbReference>
<evidence type="ECO:0000256" key="7">
    <source>
        <dbReference type="ARBA" id="ARBA00023136"/>
    </source>
</evidence>
<evidence type="ECO:0000256" key="1">
    <source>
        <dbReference type="ARBA" id="ARBA00004429"/>
    </source>
</evidence>
<evidence type="ECO:0000256" key="10">
    <source>
        <dbReference type="PROSITE-ProRule" id="PRU00284"/>
    </source>
</evidence>
<evidence type="ECO:0000256" key="9">
    <source>
        <dbReference type="ARBA" id="ARBA00029447"/>
    </source>
</evidence>
<evidence type="ECO:0000256" key="4">
    <source>
        <dbReference type="ARBA" id="ARBA00022519"/>
    </source>
</evidence>
<dbReference type="SUPFAM" id="SSF58104">
    <property type="entry name" value="Methyl-accepting chemotaxis protein (MCP) signaling domain"/>
    <property type="match status" value="1"/>
</dbReference>
<keyword evidence="5 11" id="KW-0812">Transmembrane</keyword>
<dbReference type="GO" id="GO:0005886">
    <property type="term" value="C:plasma membrane"/>
    <property type="evidence" value="ECO:0007669"/>
    <property type="project" value="UniProtKB-SubCell"/>
</dbReference>
<dbReference type="PANTHER" id="PTHR32089:SF119">
    <property type="entry name" value="METHYL-ACCEPTING CHEMOTAXIS PROTEIN CTPL"/>
    <property type="match status" value="1"/>
</dbReference>
<protein>
    <submittedName>
        <fullName evidence="15">Methyl-accepting chemotaxis protein</fullName>
    </submittedName>
</protein>
<keyword evidence="2" id="KW-1003">Cell membrane</keyword>
<evidence type="ECO:0000256" key="6">
    <source>
        <dbReference type="ARBA" id="ARBA00022989"/>
    </source>
</evidence>
<dbReference type="Gene3D" id="1.10.287.950">
    <property type="entry name" value="Methyl-accepting chemotaxis protein"/>
    <property type="match status" value="1"/>
</dbReference>
<dbReference type="Pfam" id="PF00015">
    <property type="entry name" value="MCPsignal"/>
    <property type="match status" value="1"/>
</dbReference>
<dbReference type="Pfam" id="PF00672">
    <property type="entry name" value="HAMP"/>
    <property type="match status" value="1"/>
</dbReference>
<keyword evidence="4" id="KW-0997">Cell inner membrane</keyword>
<dbReference type="FunFam" id="1.10.287.950:FF:000001">
    <property type="entry name" value="Methyl-accepting chemotaxis sensory transducer"/>
    <property type="match status" value="1"/>
</dbReference>
<reference evidence="15" key="1">
    <citation type="submission" date="2022-11" db="EMBL/GenBank/DDBJ databases">
        <title>Genomic of Pseudomonas TF18.</title>
        <authorList>
            <person name="Liu T."/>
        </authorList>
    </citation>
    <scope>NUCLEOTIDE SEQUENCE</scope>
    <source>
        <strain evidence="15">TF18</strain>
    </source>
</reference>